<organism evidence="1 2">
    <name type="scientific">Portunus trituberculatus</name>
    <name type="common">Swimming crab</name>
    <name type="synonym">Neptunus trituberculatus</name>
    <dbReference type="NCBI Taxonomy" id="210409"/>
    <lineage>
        <taxon>Eukaryota</taxon>
        <taxon>Metazoa</taxon>
        <taxon>Ecdysozoa</taxon>
        <taxon>Arthropoda</taxon>
        <taxon>Crustacea</taxon>
        <taxon>Multicrustacea</taxon>
        <taxon>Malacostraca</taxon>
        <taxon>Eumalacostraca</taxon>
        <taxon>Eucarida</taxon>
        <taxon>Decapoda</taxon>
        <taxon>Pleocyemata</taxon>
        <taxon>Brachyura</taxon>
        <taxon>Eubrachyura</taxon>
        <taxon>Portunoidea</taxon>
        <taxon>Portunidae</taxon>
        <taxon>Portuninae</taxon>
        <taxon>Portunus</taxon>
    </lineage>
</organism>
<dbReference type="EMBL" id="VSRR010011693">
    <property type="protein sequence ID" value="MPC53527.1"/>
    <property type="molecule type" value="Genomic_DNA"/>
</dbReference>
<dbReference type="EMBL" id="VSRR010011693">
    <property type="protein sequence ID" value="MPC53528.1"/>
    <property type="molecule type" value="Genomic_DNA"/>
</dbReference>
<accession>A0A5B7G7J2</accession>
<comment type="caution">
    <text evidence="1">The sequence shown here is derived from an EMBL/GenBank/DDBJ whole genome shotgun (WGS) entry which is preliminary data.</text>
</comment>
<gene>
    <name evidence="1" type="ORF">E2C01_047422</name>
</gene>
<keyword evidence="2" id="KW-1185">Reference proteome</keyword>
<name>A0A5B7G7J2_PORTR</name>
<evidence type="ECO:0000313" key="2">
    <source>
        <dbReference type="Proteomes" id="UP000324222"/>
    </source>
</evidence>
<sequence length="65" mass="7543">MPPLLLWPHYTRLSSSSHPYSVQLSNIRVNHYFQSFIPFSGKLWNSPPASVFPSSYDLTSFKRKV</sequence>
<protein>
    <submittedName>
        <fullName evidence="1">Uncharacterized protein</fullName>
    </submittedName>
</protein>
<reference evidence="1 2" key="1">
    <citation type="submission" date="2019-05" db="EMBL/GenBank/DDBJ databases">
        <title>Another draft genome of Portunus trituberculatus and its Hox gene families provides insights of decapod evolution.</title>
        <authorList>
            <person name="Jeong J.-H."/>
            <person name="Song I."/>
            <person name="Kim S."/>
            <person name="Choi T."/>
            <person name="Kim D."/>
            <person name="Ryu S."/>
            <person name="Kim W."/>
        </authorList>
    </citation>
    <scope>NUCLEOTIDE SEQUENCE [LARGE SCALE GENOMIC DNA]</scope>
    <source>
        <tissue evidence="1">Muscle</tissue>
    </source>
</reference>
<evidence type="ECO:0000313" key="1">
    <source>
        <dbReference type="EMBL" id="MPC53527.1"/>
    </source>
</evidence>
<proteinExistence type="predicted"/>
<dbReference type="AlphaFoldDB" id="A0A5B7G7J2"/>
<dbReference type="Proteomes" id="UP000324222">
    <property type="component" value="Unassembled WGS sequence"/>
</dbReference>